<dbReference type="RefSeq" id="WP_397024966.1">
    <property type="nucleotide sequence ID" value="NZ_JBITMB010000009.1"/>
</dbReference>
<dbReference type="InterPro" id="IPR018303">
    <property type="entry name" value="ATPase_P-typ_P_site"/>
</dbReference>
<dbReference type="InterPro" id="IPR001757">
    <property type="entry name" value="P_typ_ATPase"/>
</dbReference>
<evidence type="ECO:0000256" key="9">
    <source>
        <dbReference type="ARBA" id="ARBA00023136"/>
    </source>
</evidence>
<keyword evidence="10" id="KW-1003">Cell membrane</keyword>
<name>A0ABW8AF84_9ACTN</name>
<gene>
    <name evidence="13" type="ORF">ACIBP5_32395</name>
</gene>
<evidence type="ECO:0000259" key="12">
    <source>
        <dbReference type="PROSITE" id="PS50846"/>
    </source>
</evidence>
<dbReference type="InterPro" id="IPR036412">
    <property type="entry name" value="HAD-like_sf"/>
</dbReference>
<dbReference type="InterPro" id="IPR023214">
    <property type="entry name" value="HAD_sf"/>
</dbReference>
<feature type="transmembrane region" description="Helical" evidence="10">
    <location>
        <begin position="138"/>
        <end position="155"/>
    </location>
</feature>
<dbReference type="Gene3D" id="3.30.70.100">
    <property type="match status" value="1"/>
</dbReference>
<keyword evidence="3 10" id="KW-0812">Transmembrane</keyword>
<protein>
    <submittedName>
        <fullName evidence="13">Heavy metal translocating P-type ATPase</fullName>
    </submittedName>
</protein>
<dbReference type="SFLD" id="SFLDF00027">
    <property type="entry name" value="p-type_atpase"/>
    <property type="match status" value="1"/>
</dbReference>
<feature type="region of interest" description="Disordered" evidence="11">
    <location>
        <begin position="780"/>
        <end position="799"/>
    </location>
</feature>
<dbReference type="SUPFAM" id="SSF81653">
    <property type="entry name" value="Calcium ATPase, transduction domain A"/>
    <property type="match status" value="1"/>
</dbReference>
<dbReference type="SUPFAM" id="SSF55008">
    <property type="entry name" value="HMA, heavy metal-associated domain"/>
    <property type="match status" value="1"/>
</dbReference>
<dbReference type="InterPro" id="IPR027256">
    <property type="entry name" value="P-typ_ATPase_IB"/>
</dbReference>
<evidence type="ECO:0000313" key="14">
    <source>
        <dbReference type="Proteomes" id="UP001612928"/>
    </source>
</evidence>
<evidence type="ECO:0000256" key="11">
    <source>
        <dbReference type="SAM" id="MobiDB-lite"/>
    </source>
</evidence>
<evidence type="ECO:0000313" key="13">
    <source>
        <dbReference type="EMBL" id="MFI7444697.1"/>
    </source>
</evidence>
<dbReference type="PROSITE" id="PS50846">
    <property type="entry name" value="HMA_2"/>
    <property type="match status" value="1"/>
</dbReference>
<dbReference type="InterPro" id="IPR023298">
    <property type="entry name" value="ATPase_P-typ_TM_dom_sf"/>
</dbReference>
<keyword evidence="14" id="KW-1185">Reference proteome</keyword>
<evidence type="ECO:0000256" key="7">
    <source>
        <dbReference type="ARBA" id="ARBA00022967"/>
    </source>
</evidence>
<evidence type="ECO:0000256" key="2">
    <source>
        <dbReference type="ARBA" id="ARBA00006024"/>
    </source>
</evidence>
<evidence type="ECO:0000256" key="8">
    <source>
        <dbReference type="ARBA" id="ARBA00022989"/>
    </source>
</evidence>
<evidence type="ECO:0000256" key="1">
    <source>
        <dbReference type="ARBA" id="ARBA00004651"/>
    </source>
</evidence>
<dbReference type="NCBIfam" id="TIGR01525">
    <property type="entry name" value="ATPase-IB_hvy"/>
    <property type="match status" value="1"/>
</dbReference>
<dbReference type="Pfam" id="PF00403">
    <property type="entry name" value="HMA"/>
    <property type="match status" value="1"/>
</dbReference>
<feature type="transmembrane region" description="Helical" evidence="10">
    <location>
        <begin position="412"/>
        <end position="445"/>
    </location>
</feature>
<keyword evidence="4 10" id="KW-0479">Metal-binding</keyword>
<feature type="domain" description="HMA" evidence="12">
    <location>
        <begin position="9"/>
        <end position="75"/>
    </location>
</feature>
<dbReference type="PANTHER" id="PTHR43520:SF8">
    <property type="entry name" value="P-TYPE CU(+) TRANSPORTER"/>
    <property type="match status" value="1"/>
</dbReference>
<feature type="transmembrane region" description="Helical" evidence="10">
    <location>
        <begin position="175"/>
        <end position="195"/>
    </location>
</feature>
<comment type="subcellular location">
    <subcellularLocation>
        <location evidence="1">Cell membrane</location>
        <topology evidence="1">Multi-pass membrane protein</topology>
    </subcellularLocation>
</comment>
<feature type="transmembrane region" description="Helical" evidence="10">
    <location>
        <begin position="724"/>
        <end position="742"/>
    </location>
</feature>
<dbReference type="InterPro" id="IPR044492">
    <property type="entry name" value="P_typ_ATPase_HD_dom"/>
</dbReference>
<keyword evidence="7" id="KW-1278">Translocase</keyword>
<dbReference type="SFLD" id="SFLDS00003">
    <property type="entry name" value="Haloacid_Dehalogenase"/>
    <property type="match status" value="1"/>
</dbReference>
<dbReference type="Proteomes" id="UP001612928">
    <property type="component" value="Unassembled WGS sequence"/>
</dbReference>
<feature type="transmembrane region" description="Helical" evidence="10">
    <location>
        <begin position="754"/>
        <end position="773"/>
    </location>
</feature>
<dbReference type="InterPro" id="IPR023299">
    <property type="entry name" value="ATPase_P-typ_cyto_dom_N"/>
</dbReference>
<dbReference type="Gene3D" id="3.40.50.1000">
    <property type="entry name" value="HAD superfamily/HAD-like"/>
    <property type="match status" value="1"/>
</dbReference>
<proteinExistence type="inferred from homology"/>
<feature type="transmembrane region" description="Helical" evidence="10">
    <location>
        <begin position="207"/>
        <end position="226"/>
    </location>
</feature>
<evidence type="ECO:0000256" key="4">
    <source>
        <dbReference type="ARBA" id="ARBA00022723"/>
    </source>
</evidence>
<dbReference type="Gene3D" id="2.70.150.10">
    <property type="entry name" value="Calcium-transporting ATPase, cytoplasmic transduction domain A"/>
    <property type="match status" value="1"/>
</dbReference>
<dbReference type="PANTHER" id="PTHR43520">
    <property type="entry name" value="ATP7, ISOFORM B"/>
    <property type="match status" value="1"/>
</dbReference>
<feature type="transmembrane region" description="Helical" evidence="10">
    <location>
        <begin position="232"/>
        <end position="250"/>
    </location>
</feature>
<evidence type="ECO:0000256" key="3">
    <source>
        <dbReference type="ARBA" id="ARBA00022692"/>
    </source>
</evidence>
<dbReference type="SUPFAM" id="SSF56784">
    <property type="entry name" value="HAD-like"/>
    <property type="match status" value="1"/>
</dbReference>
<keyword evidence="5 10" id="KW-0547">Nucleotide-binding</keyword>
<organism evidence="13 14">
    <name type="scientific">Nonomuraea indica</name>
    <dbReference type="NCBI Taxonomy" id="1581193"/>
    <lineage>
        <taxon>Bacteria</taxon>
        <taxon>Bacillati</taxon>
        <taxon>Actinomycetota</taxon>
        <taxon>Actinomycetes</taxon>
        <taxon>Streptosporangiales</taxon>
        <taxon>Streptosporangiaceae</taxon>
        <taxon>Nonomuraea</taxon>
    </lineage>
</organism>
<feature type="transmembrane region" description="Helical" evidence="10">
    <location>
        <begin position="384"/>
        <end position="406"/>
    </location>
</feature>
<dbReference type="NCBIfam" id="TIGR01511">
    <property type="entry name" value="ATPase-IB1_Cu"/>
    <property type="match status" value="1"/>
</dbReference>
<dbReference type="PRINTS" id="PR00119">
    <property type="entry name" value="CATATPASE"/>
</dbReference>
<evidence type="ECO:0000256" key="10">
    <source>
        <dbReference type="RuleBase" id="RU362081"/>
    </source>
</evidence>
<dbReference type="SUPFAM" id="SSF81665">
    <property type="entry name" value="Calcium ATPase, transmembrane domain M"/>
    <property type="match status" value="1"/>
</dbReference>
<dbReference type="PROSITE" id="PS00154">
    <property type="entry name" value="ATPASE_E1_E2"/>
    <property type="match status" value="1"/>
</dbReference>
<dbReference type="InterPro" id="IPR006121">
    <property type="entry name" value="HMA_dom"/>
</dbReference>
<accession>A0ABW8AF84</accession>
<evidence type="ECO:0000256" key="5">
    <source>
        <dbReference type="ARBA" id="ARBA00022741"/>
    </source>
</evidence>
<dbReference type="CDD" id="cd02094">
    <property type="entry name" value="P-type_ATPase_Cu-like"/>
    <property type="match status" value="1"/>
</dbReference>
<keyword evidence="8 10" id="KW-1133">Transmembrane helix</keyword>
<reference evidence="13 14" key="1">
    <citation type="submission" date="2024-10" db="EMBL/GenBank/DDBJ databases">
        <title>The Natural Products Discovery Center: Release of the First 8490 Sequenced Strains for Exploring Actinobacteria Biosynthetic Diversity.</title>
        <authorList>
            <person name="Kalkreuter E."/>
            <person name="Kautsar S.A."/>
            <person name="Yang D."/>
            <person name="Bader C.D."/>
            <person name="Teijaro C.N."/>
            <person name="Fluegel L."/>
            <person name="Davis C.M."/>
            <person name="Simpson J.R."/>
            <person name="Lauterbach L."/>
            <person name="Steele A.D."/>
            <person name="Gui C."/>
            <person name="Meng S."/>
            <person name="Li G."/>
            <person name="Viehrig K."/>
            <person name="Ye F."/>
            <person name="Su P."/>
            <person name="Kiefer A.F."/>
            <person name="Nichols A."/>
            <person name="Cepeda A.J."/>
            <person name="Yan W."/>
            <person name="Fan B."/>
            <person name="Jiang Y."/>
            <person name="Adhikari A."/>
            <person name="Zheng C.-J."/>
            <person name="Schuster L."/>
            <person name="Cowan T.M."/>
            <person name="Smanski M.J."/>
            <person name="Chevrette M.G."/>
            <person name="De Carvalho L.P.S."/>
            <person name="Shen B."/>
        </authorList>
    </citation>
    <scope>NUCLEOTIDE SEQUENCE [LARGE SCALE GENOMIC DNA]</scope>
    <source>
        <strain evidence="13 14">NPDC049503</strain>
    </source>
</reference>
<dbReference type="EMBL" id="JBITMB010000009">
    <property type="protein sequence ID" value="MFI7444697.1"/>
    <property type="molecule type" value="Genomic_DNA"/>
</dbReference>
<comment type="similarity">
    <text evidence="2 10">Belongs to the cation transport ATPase (P-type) (TC 3.A.3) family. Type IB subfamily.</text>
</comment>
<dbReference type="NCBIfam" id="TIGR01494">
    <property type="entry name" value="ATPase_P-type"/>
    <property type="match status" value="1"/>
</dbReference>
<dbReference type="InterPro" id="IPR059000">
    <property type="entry name" value="ATPase_P-type_domA"/>
</dbReference>
<keyword evidence="9 10" id="KW-0472">Membrane</keyword>
<keyword evidence="6 10" id="KW-0067">ATP-binding</keyword>
<evidence type="ECO:0000256" key="6">
    <source>
        <dbReference type="ARBA" id="ARBA00022840"/>
    </source>
</evidence>
<dbReference type="SFLD" id="SFLDG00002">
    <property type="entry name" value="C1.7:_P-type_atpase_like"/>
    <property type="match status" value="1"/>
</dbReference>
<dbReference type="CDD" id="cd00371">
    <property type="entry name" value="HMA"/>
    <property type="match status" value="1"/>
</dbReference>
<comment type="caution">
    <text evidence="13">The sequence shown here is derived from an EMBL/GenBank/DDBJ whole genome shotgun (WGS) entry which is preliminary data.</text>
</comment>
<dbReference type="InterPro" id="IPR008250">
    <property type="entry name" value="ATPase_P-typ_transduc_dom_A_sf"/>
</dbReference>
<dbReference type="Gene3D" id="3.40.1110.10">
    <property type="entry name" value="Calcium-transporting ATPase, cytoplasmic domain N"/>
    <property type="match status" value="1"/>
</dbReference>
<dbReference type="Pfam" id="PF00702">
    <property type="entry name" value="Hydrolase"/>
    <property type="match status" value="1"/>
</dbReference>
<dbReference type="InterPro" id="IPR036163">
    <property type="entry name" value="HMA_dom_sf"/>
</dbReference>
<sequence length="799" mass="83235">MTENLKERSTAVLDVSGLHWASQQNVVAAVLGRRPGVIEVEPNPVAQTATVVFDPRVTSVAELRRWVEECGFHCAGQSVPAHVCDPMAEPDPPDGGHMPPHGATAVHEERAPAAPFEMTGHDHGGMSMEAMAADMRNRFVVAAVLSVLITVWSPMGREMLGLHLPVPFGLREDVWALLLSLPVIFYSSWVFFAGAARALRARTLDMMVLVAVAIGAGWLYSVFVTLAGGGEVFYEAAAMLATFVLLGHWLEMRARGGANDAIRALLDLAPPRAVVLRDGEQVEVPTAEVVIGDVLLVRPGSKIAVDGEVVEGESEVDESMVTGESLPLHKAPGSAVIGATINRNGTLRVRATKIGSDTALAQIVKLVQQAQNSKAPGQRLADRAAFWLVLVALVGGALTFAVWLASGAPAGTAMLFAITVVVITCPDALGLATPTAIMVGTGLGARRGVLFKNAMALETSARIQAVVMDKTGTLTKGEPEVTDVIVEGIAEDELLRLVAGVERESEHPLAGAIVRHAGRLGEPPRADTFANVPGHGAIAEVDGRRVVVGNRRLMEREGIGLGALAAAREELAAGGRTAVIAAVDGRAAGLVGIADAPRDTSAAAVAALHRSGIEVIMLTGDNEATARRIAGRLGIDTVIAEVLPGDKAAEIAKLQRGGRKVAMVGDGVNDAPALAQADLGIAIGAGTDVAIETADVVLMRSDPLDVPTALTIGGGTLRKMRQNLGWAVGYNAVALPVAAGVFEPAFGLVLRPEVAALSMSGSSFIVAVNALMLKRLRLPDPAASPESRPVRPGRREPAG</sequence>
<dbReference type="Pfam" id="PF00122">
    <property type="entry name" value="E1-E2_ATPase"/>
    <property type="match status" value="1"/>
</dbReference>